<accession>A0A9W9J2I4</accession>
<gene>
    <name evidence="2" type="ORF">N7472_008432</name>
</gene>
<organism evidence="2 3">
    <name type="scientific">Penicillium cf. griseofulvum</name>
    <dbReference type="NCBI Taxonomy" id="2972120"/>
    <lineage>
        <taxon>Eukaryota</taxon>
        <taxon>Fungi</taxon>
        <taxon>Dikarya</taxon>
        <taxon>Ascomycota</taxon>
        <taxon>Pezizomycotina</taxon>
        <taxon>Eurotiomycetes</taxon>
        <taxon>Eurotiomycetidae</taxon>
        <taxon>Eurotiales</taxon>
        <taxon>Aspergillaceae</taxon>
        <taxon>Penicillium</taxon>
    </lineage>
</organism>
<dbReference type="Proteomes" id="UP001150879">
    <property type="component" value="Unassembled WGS sequence"/>
</dbReference>
<keyword evidence="1" id="KW-0812">Transmembrane</keyword>
<name>A0A9W9J2I4_9EURO</name>
<dbReference type="EMBL" id="JAPQKP010000005">
    <property type="protein sequence ID" value="KAJ5189418.1"/>
    <property type="molecule type" value="Genomic_DNA"/>
</dbReference>
<evidence type="ECO:0000256" key="1">
    <source>
        <dbReference type="SAM" id="Phobius"/>
    </source>
</evidence>
<evidence type="ECO:0000313" key="3">
    <source>
        <dbReference type="Proteomes" id="UP001150879"/>
    </source>
</evidence>
<keyword evidence="3" id="KW-1185">Reference proteome</keyword>
<keyword evidence="1" id="KW-0472">Membrane</keyword>
<reference evidence="2" key="1">
    <citation type="submission" date="2022-11" db="EMBL/GenBank/DDBJ databases">
        <authorList>
            <person name="Petersen C."/>
        </authorList>
    </citation>
    <scope>NUCLEOTIDE SEQUENCE</scope>
    <source>
        <strain evidence="2">IBT 16849</strain>
    </source>
</reference>
<proteinExistence type="predicted"/>
<sequence length="116" mass="13460">MSMILGTLEVATCFVIWVVVCISSGAAVAIKNKLSQTKKRWIDDKKRLLAESRAIFDRETYLIEHLHRGQDQMIKGVFDADSLSLMNELEKDLDRHRFKIRQNCRELADLLDRHSD</sequence>
<feature type="transmembrane region" description="Helical" evidence="1">
    <location>
        <begin position="6"/>
        <end position="30"/>
    </location>
</feature>
<keyword evidence="1" id="KW-1133">Transmembrane helix</keyword>
<dbReference type="AlphaFoldDB" id="A0A9W9J2I4"/>
<protein>
    <submittedName>
        <fullName evidence="2">Uncharacterized protein</fullName>
    </submittedName>
</protein>
<evidence type="ECO:0000313" key="2">
    <source>
        <dbReference type="EMBL" id="KAJ5189418.1"/>
    </source>
</evidence>
<comment type="caution">
    <text evidence="2">The sequence shown here is derived from an EMBL/GenBank/DDBJ whole genome shotgun (WGS) entry which is preliminary data.</text>
</comment>
<reference evidence="2" key="2">
    <citation type="journal article" date="2023" name="IMA Fungus">
        <title>Comparative genomic study of the Penicillium genus elucidates a diverse pangenome and 15 lateral gene transfer events.</title>
        <authorList>
            <person name="Petersen C."/>
            <person name="Sorensen T."/>
            <person name="Nielsen M.R."/>
            <person name="Sondergaard T.E."/>
            <person name="Sorensen J.L."/>
            <person name="Fitzpatrick D.A."/>
            <person name="Frisvad J.C."/>
            <person name="Nielsen K.L."/>
        </authorList>
    </citation>
    <scope>NUCLEOTIDE SEQUENCE</scope>
    <source>
        <strain evidence="2">IBT 16849</strain>
    </source>
</reference>